<evidence type="ECO:0000313" key="7">
    <source>
        <dbReference type="EMBL" id="WNL25476.1"/>
    </source>
</evidence>
<dbReference type="InterPro" id="IPR001173">
    <property type="entry name" value="Glyco_trans_2-like"/>
</dbReference>
<dbReference type="InterPro" id="IPR029044">
    <property type="entry name" value="Nucleotide-diphossugar_trans"/>
</dbReference>
<feature type="domain" description="Glycosyltransferase 2-like" evidence="1">
    <location>
        <begin position="14"/>
        <end position="134"/>
    </location>
</feature>
<reference evidence="2" key="2">
    <citation type="submission" date="2023-09" db="EMBL/GenBank/DDBJ databases">
        <title>Characterization of Arcobacter Isolates from Retail Chicken Sold in Supermarkets in Tbilisi, Georgia.</title>
        <authorList>
            <person name="Matthias R."/>
            <person name="Zautner A.E."/>
        </authorList>
    </citation>
    <scope>NUCLEOTIDE SEQUENCE</scope>
    <source>
        <strain evidence="3">LEO 108</strain>
        <strain evidence="2">LEO 109</strain>
    </source>
</reference>
<dbReference type="EMBL" id="CP134849">
    <property type="protein sequence ID" value="WNL20190.1"/>
    <property type="molecule type" value="Genomic_DNA"/>
</dbReference>
<dbReference type="SUPFAM" id="SSF53448">
    <property type="entry name" value="Nucleotide-diphospho-sugar transferases"/>
    <property type="match status" value="1"/>
</dbReference>
<evidence type="ECO:0000313" key="2">
    <source>
        <dbReference type="EMBL" id="WNL12612.1"/>
    </source>
</evidence>
<dbReference type="EMBL" id="CP134851">
    <property type="protein sequence ID" value="WNL23632.1"/>
    <property type="molecule type" value="Genomic_DNA"/>
</dbReference>
<evidence type="ECO:0000313" key="5">
    <source>
        <dbReference type="EMBL" id="WNL22332.1"/>
    </source>
</evidence>
<dbReference type="Pfam" id="PF00535">
    <property type="entry name" value="Glycos_transf_2"/>
    <property type="match status" value="1"/>
</dbReference>
<keyword evidence="7" id="KW-0328">Glycosyltransferase</keyword>
<gene>
    <name evidence="3" type="ORF">RJG51_07775</name>
    <name evidence="2" type="ORF">RJG52_00750</name>
    <name evidence="4" type="ORF">RJG53_05505</name>
    <name evidence="6" type="ORF">RJG55_00755</name>
    <name evidence="5" type="ORF">RJG56_05355</name>
    <name evidence="7" type="ORF">RJG57_10565</name>
</gene>
<evidence type="ECO:0000313" key="4">
    <source>
        <dbReference type="EMBL" id="WNL20190.1"/>
    </source>
</evidence>
<keyword evidence="7" id="KW-0808">Transferase</keyword>
<evidence type="ECO:0000313" key="6">
    <source>
        <dbReference type="EMBL" id="WNL23632.1"/>
    </source>
</evidence>
<dbReference type="PANTHER" id="PTHR22916">
    <property type="entry name" value="GLYCOSYLTRANSFERASE"/>
    <property type="match status" value="1"/>
</dbReference>
<dbReference type="GO" id="GO:0016758">
    <property type="term" value="F:hexosyltransferase activity"/>
    <property type="evidence" value="ECO:0007669"/>
    <property type="project" value="UniProtKB-ARBA"/>
</dbReference>
<sequence>MNGTKMKNNLPKVTVITVTYNAEKYLEQTIKSVIEQDYPNIEYIIIDGASSDGTIDIIKKYESYITYWISEPDSGIYDAMNKGIDAATGEWINFMNAGDSFSSNNILTLISTYFPFDYEMIYGGFNFVDQFNNLSYNQPLDLSYIWEQMPCCHQSVFIKTSVMKHYKYDTKYKINSDLDLLLKIYTNKHKYKYINLPFSNFLYGGIHTQDNPRRYLDEIYITSRYMKECKNIYNHQSYKNMKLEDPNFRMDSKILYKIFNILLDRIEYLNNNYKFIIIYGNSSIAKIIVKFIKIEYKIADINSEVDTSTIINPKNINNYPYEIIVNSIIDRNNQVTDFLTTLNIDKAKIYCLDLNIS</sequence>
<evidence type="ECO:0000313" key="3">
    <source>
        <dbReference type="EMBL" id="WNL13930.1"/>
    </source>
</evidence>
<evidence type="ECO:0000259" key="1">
    <source>
        <dbReference type="Pfam" id="PF00535"/>
    </source>
</evidence>
<proteinExistence type="predicted"/>
<dbReference type="EMBL" id="CP134852">
    <property type="protein sequence ID" value="WNL25476.1"/>
    <property type="molecule type" value="Genomic_DNA"/>
</dbReference>
<dbReference type="EMBL" id="CP134850">
    <property type="protein sequence ID" value="WNL22332.1"/>
    <property type="molecule type" value="Genomic_DNA"/>
</dbReference>
<reference evidence="7" key="1">
    <citation type="submission" date="2023-09" db="EMBL/GenBank/DDBJ databases">
        <title>Arcobacter tbilisiensis sp. nov. isolated from chicken meat in Tbilisi, Georgia.</title>
        <authorList>
            <person name="Matthias R."/>
            <person name="Zautner A.E."/>
        </authorList>
    </citation>
    <scope>NUCLEOTIDE SEQUENCE</scope>
    <source>
        <strain evidence="7">LEO 70</strain>
        <strain evidence="6">LEO 74</strain>
        <strain evidence="5">LEO 79</strain>
        <strain evidence="4">LEO 99</strain>
    </source>
</reference>
<protein>
    <submittedName>
        <fullName evidence="7">Glycosyltransferase family 2 protein</fullName>
        <ecNumber evidence="7">2.4.-.-</ecNumber>
    </submittedName>
</protein>
<dbReference type="Gene3D" id="3.90.550.10">
    <property type="entry name" value="Spore Coat Polysaccharide Biosynthesis Protein SpsA, Chain A"/>
    <property type="match status" value="1"/>
</dbReference>
<dbReference type="PANTHER" id="PTHR22916:SF67">
    <property type="entry name" value="COLANIC ACID BIOSYNTHESIS GLYCOSYL TRANSFERASE WCAE-RELATED"/>
    <property type="match status" value="1"/>
</dbReference>
<dbReference type="EC" id="2.4.-.-" evidence="7"/>
<organism evidence="7">
    <name type="scientific">Arcobacter sp. AZ-2023</name>
    <dbReference type="NCBI Taxonomy" id="3074453"/>
    <lineage>
        <taxon>Bacteria</taxon>
        <taxon>Pseudomonadati</taxon>
        <taxon>Campylobacterota</taxon>
        <taxon>Epsilonproteobacteria</taxon>
        <taxon>Campylobacterales</taxon>
        <taxon>Arcobacteraceae</taxon>
        <taxon>Arcobacter</taxon>
    </lineage>
</organism>
<dbReference type="AlphaFoldDB" id="A0AA96DBL4"/>
<dbReference type="EMBL" id="CP134845">
    <property type="protein sequence ID" value="WNL13930.1"/>
    <property type="molecule type" value="Genomic_DNA"/>
</dbReference>
<dbReference type="EMBL" id="CP134844">
    <property type="protein sequence ID" value="WNL12612.1"/>
    <property type="molecule type" value="Genomic_DNA"/>
</dbReference>
<accession>A0AA96DBL4</accession>
<name>A0AA96DBL4_9BACT</name>
<dbReference type="CDD" id="cd06433">
    <property type="entry name" value="GT_2_WfgS_like"/>
    <property type="match status" value="1"/>
</dbReference>